<dbReference type="EMBL" id="CABEEZ010000077">
    <property type="protein sequence ID" value="VTR35141.1"/>
    <property type="molecule type" value="Genomic_DNA"/>
</dbReference>
<evidence type="ECO:0000313" key="1">
    <source>
        <dbReference type="EMBL" id="VTR35141.1"/>
    </source>
</evidence>
<dbReference type="CDD" id="cd07247">
    <property type="entry name" value="SgaA_N_like"/>
    <property type="match status" value="1"/>
</dbReference>
<dbReference type="KEGG" id="sfw:WN53_13870"/>
<sequence length="123" mass="13406">MNKNIVSWFEIYVTDMPRAKKFYEAVFNTRLEKLEAEGMEYLIFPYQEGGEGSGGALVKMAGVPVGAGGTMVYLSCEDCAVEESRIVPNGGEILKEKFAIGENGFISIAKDSEGNVIGLHSMK</sequence>
<dbReference type="PANTHER" id="PTHR33993:SF2">
    <property type="entry name" value="VOC DOMAIN-CONTAINING PROTEIN"/>
    <property type="match status" value="1"/>
</dbReference>
<accession>A0A0F7HBF8</accession>
<dbReference type="GeneID" id="30321257"/>
<proteinExistence type="predicted"/>
<name>A0A0F7HBF8_SERFO</name>
<dbReference type="InterPro" id="IPR052164">
    <property type="entry name" value="Anthracycline_SecMetBiosynth"/>
</dbReference>
<reference evidence="1" key="1">
    <citation type="submission" date="2019-05" db="EMBL/GenBank/DDBJ databases">
        <authorList>
            <consortium name="Pathogen Informatics"/>
        </authorList>
    </citation>
    <scope>NUCLEOTIDE SEQUENCE [LARGE SCALE GENOMIC DNA]</scope>
    <source>
        <strain evidence="1">NCTC12965</strain>
    </source>
</reference>
<gene>
    <name evidence="1" type="ORF">NCTC12965_03747</name>
</gene>
<protein>
    <submittedName>
        <fullName evidence="1">Predicted enzyme related to lactoylglutathione lyase</fullName>
    </submittedName>
</protein>
<dbReference type="PROSITE" id="PS51819">
    <property type="entry name" value="VOC"/>
    <property type="match status" value="1"/>
</dbReference>
<dbReference type="Gene3D" id="3.10.180.10">
    <property type="entry name" value="2,3-Dihydroxybiphenyl 1,2-Dioxygenase, domain 1"/>
    <property type="match status" value="1"/>
</dbReference>
<dbReference type="PANTHER" id="PTHR33993">
    <property type="entry name" value="GLYOXALASE-RELATED"/>
    <property type="match status" value="1"/>
</dbReference>
<keyword evidence="1" id="KW-0456">Lyase</keyword>
<dbReference type="STRING" id="47917.AV650_09420"/>
<dbReference type="SUPFAM" id="SSF54593">
    <property type="entry name" value="Glyoxalase/Bleomycin resistance protein/Dihydroxybiphenyl dioxygenase"/>
    <property type="match status" value="1"/>
</dbReference>
<dbReference type="InterPro" id="IPR029068">
    <property type="entry name" value="Glyas_Bleomycin-R_OHBP_Dase"/>
</dbReference>
<dbReference type="GO" id="GO:0016829">
    <property type="term" value="F:lyase activity"/>
    <property type="evidence" value="ECO:0007669"/>
    <property type="project" value="UniProtKB-KW"/>
</dbReference>
<dbReference type="AlphaFoldDB" id="A0A0F7HBF8"/>
<organism evidence="1">
    <name type="scientific">Serratia fonticola</name>
    <dbReference type="NCBI Taxonomy" id="47917"/>
    <lineage>
        <taxon>Bacteria</taxon>
        <taxon>Pseudomonadati</taxon>
        <taxon>Pseudomonadota</taxon>
        <taxon>Gammaproteobacteria</taxon>
        <taxon>Enterobacterales</taxon>
        <taxon>Yersiniaceae</taxon>
        <taxon>Serratia</taxon>
    </lineage>
</organism>
<dbReference type="InterPro" id="IPR037523">
    <property type="entry name" value="VOC_core"/>
</dbReference>
<dbReference type="Pfam" id="PF00903">
    <property type="entry name" value="Glyoxalase"/>
    <property type="match status" value="1"/>
</dbReference>
<dbReference type="RefSeq" id="WP_024486881.1">
    <property type="nucleotide sequence ID" value="NZ_CAMKUH010000013.1"/>
</dbReference>
<dbReference type="InterPro" id="IPR004360">
    <property type="entry name" value="Glyas_Fos-R_dOase_dom"/>
</dbReference>